<feature type="transmembrane region" description="Helical" evidence="10">
    <location>
        <begin position="256"/>
        <end position="278"/>
    </location>
</feature>
<feature type="transmembrane region" description="Helical" evidence="10">
    <location>
        <begin position="171"/>
        <end position="202"/>
    </location>
</feature>
<dbReference type="Pfam" id="PF03901">
    <property type="entry name" value="Glyco_transf_22"/>
    <property type="match status" value="1"/>
</dbReference>
<evidence type="ECO:0000256" key="10">
    <source>
        <dbReference type="SAM" id="Phobius"/>
    </source>
</evidence>
<keyword evidence="6 10" id="KW-0812">Transmembrane</keyword>
<evidence type="ECO:0000256" key="6">
    <source>
        <dbReference type="ARBA" id="ARBA00022692"/>
    </source>
</evidence>
<keyword evidence="13" id="KW-1185">Reference proteome</keyword>
<feature type="transmembrane region" description="Helical" evidence="10">
    <location>
        <begin position="208"/>
        <end position="226"/>
    </location>
</feature>
<evidence type="ECO:0000256" key="2">
    <source>
        <dbReference type="ARBA" id="ARBA00004651"/>
    </source>
</evidence>
<dbReference type="GO" id="GO:0009103">
    <property type="term" value="P:lipopolysaccharide biosynthetic process"/>
    <property type="evidence" value="ECO:0007669"/>
    <property type="project" value="UniProtKB-ARBA"/>
</dbReference>
<comment type="caution">
    <text evidence="12">The sequence shown here is derived from an EMBL/GenBank/DDBJ whole genome shotgun (WGS) entry which is preliminary data.</text>
</comment>
<keyword evidence="4" id="KW-0328">Glycosyltransferase</keyword>
<evidence type="ECO:0000313" key="12">
    <source>
        <dbReference type="EMBL" id="MBB5057299.1"/>
    </source>
</evidence>
<comment type="subcellular location">
    <subcellularLocation>
        <location evidence="2">Cell membrane</location>
        <topology evidence="2">Multi-pass membrane protein</topology>
    </subcellularLocation>
    <subcellularLocation>
        <location evidence="1">Endoplasmic reticulum membrane</location>
    </subcellularLocation>
</comment>
<feature type="transmembrane region" description="Helical" evidence="10">
    <location>
        <begin position="12"/>
        <end position="31"/>
    </location>
</feature>
<evidence type="ECO:0000256" key="8">
    <source>
        <dbReference type="ARBA" id="ARBA00022989"/>
    </source>
</evidence>
<sequence length="488" mass="53875">MKDEPYRSRVSLEPILLSLLVGAAFLIRVWGVSRAHFWDEMVYLQNAQVICCGKSNYSELSYRPPLISLLFAGVFLIWHSVYAASIVTALVNALGSLFLYRAAKLAFGRTAAAISALLLAHSPFFVGVFPDGFLSDDTGNSLLTDSPALTLLVLALWLLLRALAREKTLPFAWAGVVLGLAVLMRFGSLPSVGLLFLLPLAARSRWKALLVCVAGFLVAMVPYLVWSRVEFGGFFQTFRDGWANVEGPEGASFLRIAPVIFTPIALVGLAMAACWGLWRGYRGLRFKTLHGASHAEAQPVLIEAFLWMWLLVDFAFFGTMAHKEPRYVLPLAPPLLMLAGAGLALFRLLPRRSLRLGGGVVVVALLMLTFVQSSKRFGGRMIDLNVPEEMSASQFLQDSVPASTALYMNFNYPVFAYYTGFRIHEMPPAGADLYKAIKEIPAGGVFIVYRESEGGEPDLRWMDSNTRFQRMRDYSGFVVYRCTAHGGG</sequence>
<feature type="transmembrane region" description="Helical" evidence="10">
    <location>
        <begin position="146"/>
        <end position="164"/>
    </location>
</feature>
<dbReference type="PANTHER" id="PTHR33908">
    <property type="entry name" value="MANNOSYLTRANSFERASE YKCB-RELATED"/>
    <property type="match status" value="1"/>
</dbReference>
<keyword evidence="9 10" id="KW-0472">Membrane</keyword>
<dbReference type="EMBL" id="JACHIP010000002">
    <property type="protein sequence ID" value="MBB5057299.1"/>
    <property type="molecule type" value="Genomic_DNA"/>
</dbReference>
<evidence type="ECO:0000259" key="11">
    <source>
        <dbReference type="Pfam" id="PF13231"/>
    </source>
</evidence>
<dbReference type="Pfam" id="PF13231">
    <property type="entry name" value="PMT_2"/>
    <property type="match status" value="1"/>
</dbReference>
<keyword evidence="8 10" id="KW-1133">Transmembrane helix</keyword>
<protein>
    <submittedName>
        <fullName evidence="12">4-amino-4-deoxy-L-arabinose transferase-like glycosyltransferase</fullName>
    </submittedName>
</protein>
<evidence type="ECO:0000256" key="9">
    <source>
        <dbReference type="ARBA" id="ARBA00023136"/>
    </source>
</evidence>
<evidence type="ECO:0000313" key="13">
    <source>
        <dbReference type="Proteomes" id="UP000540989"/>
    </source>
</evidence>
<evidence type="ECO:0000256" key="4">
    <source>
        <dbReference type="ARBA" id="ARBA00022676"/>
    </source>
</evidence>
<dbReference type="GO" id="GO:0005886">
    <property type="term" value="C:plasma membrane"/>
    <property type="evidence" value="ECO:0007669"/>
    <property type="project" value="UniProtKB-SubCell"/>
</dbReference>
<keyword evidence="5 12" id="KW-0808">Transferase</keyword>
<reference evidence="12 13" key="1">
    <citation type="submission" date="2020-08" db="EMBL/GenBank/DDBJ databases">
        <title>Genomic Encyclopedia of Type Strains, Phase IV (KMG-V): Genome sequencing to study the core and pangenomes of soil and plant-associated prokaryotes.</title>
        <authorList>
            <person name="Whitman W."/>
        </authorList>
    </citation>
    <scope>NUCLEOTIDE SEQUENCE [LARGE SCALE GENOMIC DNA]</scope>
    <source>
        <strain evidence="12 13">M8UP14</strain>
    </source>
</reference>
<dbReference type="InterPro" id="IPR038731">
    <property type="entry name" value="RgtA/B/C-like"/>
</dbReference>
<dbReference type="InterPro" id="IPR005599">
    <property type="entry name" value="GPI_mannosylTrfase"/>
</dbReference>
<feature type="transmembrane region" description="Helical" evidence="10">
    <location>
        <begin position="354"/>
        <end position="371"/>
    </location>
</feature>
<evidence type="ECO:0000256" key="1">
    <source>
        <dbReference type="ARBA" id="ARBA00004586"/>
    </source>
</evidence>
<name>A0A7W7ZD02_9BACT</name>
<feature type="transmembrane region" description="Helical" evidence="10">
    <location>
        <begin position="328"/>
        <end position="348"/>
    </location>
</feature>
<accession>A0A7W7ZD02</accession>
<keyword evidence="7" id="KW-0256">Endoplasmic reticulum</keyword>
<evidence type="ECO:0000256" key="5">
    <source>
        <dbReference type="ARBA" id="ARBA00022679"/>
    </source>
</evidence>
<feature type="transmembrane region" description="Helical" evidence="10">
    <location>
        <begin position="66"/>
        <end position="94"/>
    </location>
</feature>
<feature type="transmembrane region" description="Helical" evidence="10">
    <location>
        <begin position="298"/>
        <end position="316"/>
    </location>
</feature>
<dbReference type="RefSeq" id="WP_184215926.1">
    <property type="nucleotide sequence ID" value="NZ_JACHIP010000002.1"/>
</dbReference>
<dbReference type="GO" id="GO:0016763">
    <property type="term" value="F:pentosyltransferase activity"/>
    <property type="evidence" value="ECO:0007669"/>
    <property type="project" value="TreeGrafter"/>
</dbReference>
<dbReference type="PANTHER" id="PTHR33908:SF11">
    <property type="entry name" value="MEMBRANE PROTEIN"/>
    <property type="match status" value="1"/>
</dbReference>
<proteinExistence type="predicted"/>
<feature type="domain" description="Glycosyltransferase RgtA/B/C/D-like" evidence="11">
    <location>
        <begin position="63"/>
        <end position="226"/>
    </location>
</feature>
<keyword evidence="3" id="KW-1003">Cell membrane</keyword>
<dbReference type="AlphaFoldDB" id="A0A7W7ZD02"/>
<dbReference type="InterPro" id="IPR050297">
    <property type="entry name" value="LipidA_mod_glycosyltrf_83"/>
</dbReference>
<gene>
    <name evidence="12" type="ORF">HDF16_001984</name>
</gene>
<evidence type="ECO:0000256" key="3">
    <source>
        <dbReference type="ARBA" id="ARBA00022475"/>
    </source>
</evidence>
<feature type="transmembrane region" description="Helical" evidence="10">
    <location>
        <begin position="106"/>
        <end position="126"/>
    </location>
</feature>
<evidence type="ECO:0000256" key="7">
    <source>
        <dbReference type="ARBA" id="ARBA00022824"/>
    </source>
</evidence>
<dbReference type="Proteomes" id="UP000540989">
    <property type="component" value="Unassembled WGS sequence"/>
</dbReference>
<organism evidence="12 13">
    <name type="scientific">Granulicella aggregans</name>
    <dbReference type="NCBI Taxonomy" id="474949"/>
    <lineage>
        <taxon>Bacteria</taxon>
        <taxon>Pseudomonadati</taxon>
        <taxon>Acidobacteriota</taxon>
        <taxon>Terriglobia</taxon>
        <taxon>Terriglobales</taxon>
        <taxon>Acidobacteriaceae</taxon>
        <taxon>Granulicella</taxon>
    </lineage>
</organism>